<feature type="region of interest" description="Disordered" evidence="7">
    <location>
        <begin position="293"/>
        <end position="352"/>
    </location>
</feature>
<evidence type="ECO:0000256" key="1">
    <source>
        <dbReference type="ARBA" id="ARBA00006079"/>
    </source>
</evidence>
<dbReference type="RefSeq" id="XP_022657477.1">
    <property type="nucleotide sequence ID" value="XM_022801742.1"/>
</dbReference>
<feature type="region of interest" description="Disordered" evidence="7">
    <location>
        <begin position="116"/>
        <end position="160"/>
    </location>
</feature>
<sequence length="497" mass="53662">MWTSVMCAIRHCHVICNIRVLFCVYMCVLTTHVNNGNRNRVGEHVGNWAFTFHDIDAVRYPMVADEPPEKQQRLEIALLNGSPPAGTGSSDICATPPPRPWTMPIDVGSALTPMGGGGGGRDALFPQRKQREFIPDSKKDDSYWDRRRRNNEAAKRSREKRRLNDMVLETRVLELVKENSMLRAELNAIREKYGLGPAMLPAQLPHGLSQLLQGPHPHGTPHPPPPHASPPLPDPVTAIPQRTVIHQPIPLHHPHLQRPLPSPAAPLAAPGIPTSNAKLITALSMPKALLQPVYSPAPHPPNHPHTLTPLPHPAEEPHHNSSRGEESSPLSSGSWASAEDQPTGALTPSAGTAFSLPHKLRHKWLISGSDASTSPEQREREDGVSSDGDSGASSTDVPASPPRPAKSRRRVIVSVNGQTNLKSENIQLRSEMQRLAEEVATLRDIMLHPGPGGTFAGKGAPAEAPVSPPSTPAEPEDLRKVGESSPSSCGNSSGSEH</sequence>
<evidence type="ECO:0000313" key="10">
    <source>
        <dbReference type="EnsemblMetazoa" id="XP_022657477"/>
    </source>
</evidence>
<keyword evidence="8" id="KW-0732">Signal</keyword>
<dbReference type="InterPro" id="IPR047229">
    <property type="entry name" value="NFIL3-like"/>
</dbReference>
<feature type="compositionally biased region" description="Low complexity" evidence="7">
    <location>
        <begin position="483"/>
        <end position="497"/>
    </location>
</feature>
<evidence type="ECO:0000256" key="2">
    <source>
        <dbReference type="ARBA" id="ARBA00023015"/>
    </source>
</evidence>
<feature type="chain" id="PRO_5029664228" description="BZIP domain-containing protein" evidence="8">
    <location>
        <begin position="31"/>
        <end position="497"/>
    </location>
</feature>
<dbReference type="Proteomes" id="UP000594260">
    <property type="component" value="Unplaced"/>
</dbReference>
<reference evidence="10" key="1">
    <citation type="submission" date="2021-01" db="UniProtKB">
        <authorList>
            <consortium name="EnsemblMetazoa"/>
        </authorList>
    </citation>
    <scope>IDENTIFICATION</scope>
</reference>
<dbReference type="InterPro" id="IPR004827">
    <property type="entry name" value="bZIP"/>
</dbReference>
<keyword evidence="6" id="KW-0175">Coiled coil</keyword>
<feature type="compositionally biased region" description="Low complexity" evidence="7">
    <location>
        <begin position="385"/>
        <end position="394"/>
    </location>
</feature>
<dbReference type="KEGG" id="vde:111248795"/>
<dbReference type="GO" id="GO:0003700">
    <property type="term" value="F:DNA-binding transcription factor activity"/>
    <property type="evidence" value="ECO:0007669"/>
    <property type="project" value="InterPro"/>
</dbReference>
<dbReference type="CDD" id="cd14694">
    <property type="entry name" value="bZIP_NFIL3"/>
    <property type="match status" value="1"/>
</dbReference>
<name>A0A7M7MF85_VARDE</name>
<dbReference type="InterPro" id="IPR047106">
    <property type="entry name" value="NFIL3-like_bZIP"/>
</dbReference>
<dbReference type="FunFam" id="1.20.5.170:FF:000025">
    <property type="entry name" value="nuclear factor interleukin-3-regulated protein-like"/>
    <property type="match status" value="1"/>
</dbReference>
<dbReference type="PANTHER" id="PTHR15284:SF0">
    <property type="entry name" value="GH23983P"/>
    <property type="match status" value="1"/>
</dbReference>
<evidence type="ECO:0000259" key="9">
    <source>
        <dbReference type="PROSITE" id="PS50217"/>
    </source>
</evidence>
<feature type="signal peptide" evidence="8">
    <location>
        <begin position="1"/>
        <end position="30"/>
    </location>
</feature>
<dbReference type="GO" id="GO:0005634">
    <property type="term" value="C:nucleus"/>
    <property type="evidence" value="ECO:0007669"/>
    <property type="project" value="TreeGrafter"/>
</dbReference>
<evidence type="ECO:0000256" key="3">
    <source>
        <dbReference type="ARBA" id="ARBA00023125"/>
    </source>
</evidence>
<feature type="compositionally biased region" description="Pro residues" evidence="7">
    <location>
        <begin position="218"/>
        <end position="234"/>
    </location>
</feature>
<evidence type="ECO:0000256" key="4">
    <source>
        <dbReference type="ARBA" id="ARBA00023163"/>
    </source>
</evidence>
<keyword evidence="3" id="KW-0238">DNA-binding</keyword>
<evidence type="ECO:0000256" key="6">
    <source>
        <dbReference type="SAM" id="Coils"/>
    </source>
</evidence>
<protein>
    <recommendedName>
        <fullName evidence="9">BZIP domain-containing protein</fullName>
    </recommendedName>
</protein>
<keyword evidence="4" id="KW-0804">Transcription</keyword>
<comment type="similarity">
    <text evidence="1">Belongs to the bZIP family. NFIL3 subfamily.</text>
</comment>
<dbReference type="InParanoid" id="A0A7M7MF85"/>
<dbReference type="SUPFAM" id="SSF57959">
    <property type="entry name" value="Leucine zipper domain"/>
    <property type="match status" value="1"/>
</dbReference>
<feature type="region of interest" description="Disordered" evidence="7">
    <location>
        <begin position="208"/>
        <end position="238"/>
    </location>
</feature>
<accession>A0A7M7MF85</accession>
<dbReference type="GeneID" id="111248795"/>
<dbReference type="Gene3D" id="1.20.5.170">
    <property type="match status" value="1"/>
</dbReference>
<dbReference type="AlphaFoldDB" id="A0A7M7MF85"/>
<keyword evidence="5" id="KW-0539">Nucleus</keyword>
<keyword evidence="11" id="KW-1185">Reference proteome</keyword>
<dbReference type="OrthoDB" id="6151507at2759"/>
<dbReference type="PANTHER" id="PTHR15284">
    <property type="entry name" value="NUCLEAR FACTOR INTERLEUKIN-3-REGULATED PROTEIN"/>
    <property type="match status" value="1"/>
</dbReference>
<evidence type="ECO:0000313" key="11">
    <source>
        <dbReference type="Proteomes" id="UP000594260"/>
    </source>
</evidence>
<dbReference type="Pfam" id="PF07716">
    <property type="entry name" value="bZIP_2"/>
    <property type="match status" value="1"/>
</dbReference>
<dbReference type="GO" id="GO:0003677">
    <property type="term" value="F:DNA binding"/>
    <property type="evidence" value="ECO:0007669"/>
    <property type="project" value="UniProtKB-KW"/>
</dbReference>
<evidence type="ECO:0000256" key="8">
    <source>
        <dbReference type="SAM" id="SignalP"/>
    </source>
</evidence>
<dbReference type="PROSITE" id="PS50217">
    <property type="entry name" value="BZIP"/>
    <property type="match status" value="1"/>
</dbReference>
<dbReference type="EnsemblMetazoa" id="XM_022801742">
    <property type="protein sequence ID" value="XP_022657477"/>
    <property type="gene ID" value="LOC111248795"/>
</dbReference>
<feature type="coiled-coil region" evidence="6">
    <location>
        <begin position="418"/>
        <end position="445"/>
    </location>
</feature>
<evidence type="ECO:0000256" key="7">
    <source>
        <dbReference type="SAM" id="MobiDB-lite"/>
    </source>
</evidence>
<evidence type="ECO:0000256" key="5">
    <source>
        <dbReference type="ARBA" id="ARBA00023242"/>
    </source>
</evidence>
<organism evidence="10 11">
    <name type="scientific">Varroa destructor</name>
    <name type="common">Honeybee mite</name>
    <dbReference type="NCBI Taxonomy" id="109461"/>
    <lineage>
        <taxon>Eukaryota</taxon>
        <taxon>Metazoa</taxon>
        <taxon>Ecdysozoa</taxon>
        <taxon>Arthropoda</taxon>
        <taxon>Chelicerata</taxon>
        <taxon>Arachnida</taxon>
        <taxon>Acari</taxon>
        <taxon>Parasitiformes</taxon>
        <taxon>Mesostigmata</taxon>
        <taxon>Gamasina</taxon>
        <taxon>Dermanyssoidea</taxon>
        <taxon>Varroidae</taxon>
        <taxon>Varroa</taxon>
    </lineage>
</organism>
<keyword evidence="2" id="KW-0805">Transcription regulation</keyword>
<dbReference type="SMART" id="SM00338">
    <property type="entry name" value="BRLZ"/>
    <property type="match status" value="1"/>
</dbReference>
<proteinExistence type="inferred from homology"/>
<dbReference type="PROSITE" id="PS00036">
    <property type="entry name" value="BZIP_BASIC"/>
    <property type="match status" value="1"/>
</dbReference>
<dbReference type="InterPro" id="IPR046347">
    <property type="entry name" value="bZIP_sf"/>
</dbReference>
<feature type="compositionally biased region" description="Basic and acidic residues" evidence="7">
    <location>
        <begin position="129"/>
        <end position="156"/>
    </location>
</feature>
<dbReference type="GO" id="GO:0007623">
    <property type="term" value="P:circadian rhythm"/>
    <property type="evidence" value="ECO:0007669"/>
    <property type="project" value="TreeGrafter"/>
</dbReference>
<feature type="region of interest" description="Disordered" evidence="7">
    <location>
        <begin position="447"/>
        <end position="497"/>
    </location>
</feature>
<feature type="domain" description="BZIP" evidence="9">
    <location>
        <begin position="140"/>
        <end position="192"/>
    </location>
</feature>
<feature type="region of interest" description="Disordered" evidence="7">
    <location>
        <begin position="368"/>
        <end position="409"/>
    </location>
</feature>
<feature type="compositionally biased region" description="Low complexity" evidence="7">
    <location>
        <begin position="327"/>
        <end position="339"/>
    </location>
</feature>
<feature type="compositionally biased region" description="Basic and acidic residues" evidence="7">
    <location>
        <begin position="313"/>
        <end position="326"/>
    </location>
</feature>